<feature type="transmembrane region" description="Helical" evidence="6">
    <location>
        <begin position="240"/>
        <end position="257"/>
    </location>
</feature>
<evidence type="ECO:0000256" key="6">
    <source>
        <dbReference type="SAM" id="Phobius"/>
    </source>
</evidence>
<dbReference type="Pfam" id="PF02653">
    <property type="entry name" value="BPD_transp_2"/>
    <property type="match status" value="1"/>
</dbReference>
<accession>A0A7K3NIP7</accession>
<evidence type="ECO:0000256" key="7">
    <source>
        <dbReference type="SAM" id="SignalP"/>
    </source>
</evidence>
<evidence type="ECO:0000256" key="2">
    <source>
        <dbReference type="ARBA" id="ARBA00022475"/>
    </source>
</evidence>
<dbReference type="GO" id="GO:0022857">
    <property type="term" value="F:transmembrane transporter activity"/>
    <property type="evidence" value="ECO:0007669"/>
    <property type="project" value="InterPro"/>
</dbReference>
<keyword evidence="4 6" id="KW-1133">Transmembrane helix</keyword>
<dbReference type="PANTHER" id="PTHR43370">
    <property type="entry name" value="SUGAR ABC TRANSPORTER INTEGRAL MEMBRANE PROTEIN-RELATED"/>
    <property type="match status" value="1"/>
</dbReference>
<proteinExistence type="predicted"/>
<keyword evidence="2" id="KW-1003">Cell membrane</keyword>
<reference evidence="8 9" key="1">
    <citation type="submission" date="2020-02" db="EMBL/GenBank/DDBJ databases">
        <title>Comparative genomics of sulfur disproportionating microorganisms.</title>
        <authorList>
            <person name="Ward L.M."/>
            <person name="Bertran E."/>
            <person name="Johnston D.T."/>
        </authorList>
    </citation>
    <scope>NUCLEOTIDE SEQUENCE [LARGE SCALE GENOMIC DNA]</scope>
    <source>
        <strain evidence="8 9">DSM 3696</strain>
    </source>
</reference>
<dbReference type="AlphaFoldDB" id="A0A7K3NIP7"/>
<feature type="transmembrane region" description="Helical" evidence="6">
    <location>
        <begin position="142"/>
        <end position="158"/>
    </location>
</feature>
<feature type="signal peptide" evidence="7">
    <location>
        <begin position="1"/>
        <end position="21"/>
    </location>
</feature>
<dbReference type="EMBL" id="JAAGRQ010000013">
    <property type="protein sequence ID" value="NDY56072.1"/>
    <property type="molecule type" value="Genomic_DNA"/>
</dbReference>
<keyword evidence="3 6" id="KW-0812">Transmembrane</keyword>
<feature type="transmembrane region" description="Helical" evidence="6">
    <location>
        <begin position="188"/>
        <end position="207"/>
    </location>
</feature>
<dbReference type="RefSeq" id="WP_163301126.1">
    <property type="nucleotide sequence ID" value="NZ_JAAGRQ010000013.1"/>
</dbReference>
<gene>
    <name evidence="8" type="ORF">G3N56_04840</name>
</gene>
<dbReference type="InterPro" id="IPR001851">
    <property type="entry name" value="ABC_transp_permease"/>
</dbReference>
<feature type="chain" id="PRO_5029688017" evidence="7">
    <location>
        <begin position="22"/>
        <end position="326"/>
    </location>
</feature>
<feature type="transmembrane region" description="Helical" evidence="6">
    <location>
        <begin position="31"/>
        <end position="53"/>
    </location>
</feature>
<dbReference type="GO" id="GO:0005886">
    <property type="term" value="C:plasma membrane"/>
    <property type="evidence" value="ECO:0007669"/>
    <property type="project" value="UniProtKB-SubCell"/>
</dbReference>
<keyword evidence="9" id="KW-1185">Reference proteome</keyword>
<evidence type="ECO:0000256" key="3">
    <source>
        <dbReference type="ARBA" id="ARBA00022692"/>
    </source>
</evidence>
<organism evidence="8 9">
    <name type="scientific">Desulfolutivibrio sulfodismutans</name>
    <dbReference type="NCBI Taxonomy" id="63561"/>
    <lineage>
        <taxon>Bacteria</taxon>
        <taxon>Pseudomonadati</taxon>
        <taxon>Thermodesulfobacteriota</taxon>
        <taxon>Desulfovibrionia</taxon>
        <taxon>Desulfovibrionales</taxon>
        <taxon>Desulfovibrionaceae</taxon>
        <taxon>Desulfolutivibrio</taxon>
    </lineage>
</organism>
<sequence length="326" mass="33578">MDVFAATLAAVLFAGAPLALAALGETLSERAGVINLSVDGTVLFSAMAAFVTARATGDAWVGMLGGAVAGAFVAGVLAVVGLWLRAPILAVGFILTLLCRDLAYFLGHAHARQPGPDLGVWTIPGLADIPFAGTVIGRQSPVVYLSIVAVAAASFFLYRTRAGLRLRAAGESPRAAFARGIPVERLKVLYCLAGGAFSGLAGAAYSLGVKPGWGHPQGAEGAGWIALAIVIFGGWRPSRVVLGAYFFALIQVMGIHLQDVLPGLSSTLFQIAPFPVMILTLLFINIRRSGRFRDAVQNVPLLGRLAGKPPAGAPGALAGVLDQDAA</sequence>
<keyword evidence="5 6" id="KW-0472">Membrane</keyword>
<feature type="transmembrane region" description="Helical" evidence="6">
    <location>
        <begin position="263"/>
        <end position="284"/>
    </location>
</feature>
<feature type="transmembrane region" description="Helical" evidence="6">
    <location>
        <begin position="213"/>
        <end position="233"/>
    </location>
</feature>
<keyword evidence="7" id="KW-0732">Signal</keyword>
<name>A0A7K3NIP7_9BACT</name>
<comment type="caution">
    <text evidence="8">The sequence shown here is derived from an EMBL/GenBank/DDBJ whole genome shotgun (WGS) entry which is preliminary data.</text>
</comment>
<comment type="subcellular location">
    <subcellularLocation>
        <location evidence="1">Cell membrane</location>
        <topology evidence="1">Multi-pass membrane protein</topology>
    </subcellularLocation>
</comment>
<evidence type="ECO:0000313" key="9">
    <source>
        <dbReference type="Proteomes" id="UP000469724"/>
    </source>
</evidence>
<dbReference type="Proteomes" id="UP000469724">
    <property type="component" value="Unassembled WGS sequence"/>
</dbReference>
<dbReference type="PANTHER" id="PTHR43370:SF2">
    <property type="entry name" value="ABC TRANSPORTER PERMEASE PROTEIN"/>
    <property type="match status" value="1"/>
</dbReference>
<evidence type="ECO:0000256" key="4">
    <source>
        <dbReference type="ARBA" id="ARBA00022989"/>
    </source>
</evidence>
<evidence type="ECO:0000256" key="5">
    <source>
        <dbReference type="ARBA" id="ARBA00023136"/>
    </source>
</evidence>
<protein>
    <submittedName>
        <fullName evidence="8">ABC transporter permease</fullName>
    </submittedName>
</protein>
<dbReference type="CDD" id="cd06580">
    <property type="entry name" value="TM_PBP1_transp_TpRbsC_like"/>
    <property type="match status" value="1"/>
</dbReference>
<feature type="transmembrane region" description="Helical" evidence="6">
    <location>
        <begin position="88"/>
        <end position="106"/>
    </location>
</feature>
<evidence type="ECO:0000313" key="8">
    <source>
        <dbReference type="EMBL" id="NDY56072.1"/>
    </source>
</evidence>
<feature type="transmembrane region" description="Helical" evidence="6">
    <location>
        <begin position="60"/>
        <end position="82"/>
    </location>
</feature>
<evidence type="ECO:0000256" key="1">
    <source>
        <dbReference type="ARBA" id="ARBA00004651"/>
    </source>
</evidence>